<proteinExistence type="predicted"/>
<name>A0A518ERZ8_9BACT</name>
<reference evidence="2 3" key="1">
    <citation type="submission" date="2019-02" db="EMBL/GenBank/DDBJ databases">
        <title>Deep-cultivation of Planctomycetes and their phenomic and genomic characterization uncovers novel biology.</title>
        <authorList>
            <person name="Wiegand S."/>
            <person name="Jogler M."/>
            <person name="Boedeker C."/>
            <person name="Pinto D."/>
            <person name="Vollmers J."/>
            <person name="Rivas-Marin E."/>
            <person name="Kohn T."/>
            <person name="Peeters S.H."/>
            <person name="Heuer A."/>
            <person name="Rast P."/>
            <person name="Oberbeckmann S."/>
            <person name="Bunk B."/>
            <person name="Jeske O."/>
            <person name="Meyerdierks A."/>
            <person name="Storesund J.E."/>
            <person name="Kallscheuer N."/>
            <person name="Luecker S."/>
            <person name="Lage O.M."/>
            <person name="Pohl T."/>
            <person name="Merkel B.J."/>
            <person name="Hornburger P."/>
            <person name="Mueller R.-W."/>
            <person name="Bruemmer F."/>
            <person name="Labrenz M."/>
            <person name="Spormann A.M."/>
            <person name="Op den Camp H."/>
            <person name="Overmann J."/>
            <person name="Amann R."/>
            <person name="Jetten M.S.M."/>
            <person name="Mascher T."/>
            <person name="Medema M.H."/>
            <person name="Devos D.P."/>
            <person name="Kaster A.-K."/>
            <person name="Ovreas L."/>
            <person name="Rohde M."/>
            <person name="Galperin M.Y."/>
            <person name="Jogler C."/>
        </authorList>
    </citation>
    <scope>NUCLEOTIDE SEQUENCE [LARGE SCALE GENOMIC DNA]</scope>
    <source>
        <strain evidence="2 3">Poly30</strain>
    </source>
</reference>
<feature type="chain" id="PRO_5022068062" description="VWFA domain-containing protein" evidence="1">
    <location>
        <begin position="31"/>
        <end position="523"/>
    </location>
</feature>
<dbReference type="EMBL" id="CP036434">
    <property type="protein sequence ID" value="QDV06870.1"/>
    <property type="molecule type" value="Genomic_DNA"/>
</dbReference>
<evidence type="ECO:0008006" key="4">
    <source>
        <dbReference type="Google" id="ProtNLM"/>
    </source>
</evidence>
<evidence type="ECO:0000313" key="3">
    <source>
        <dbReference type="Proteomes" id="UP000320390"/>
    </source>
</evidence>
<dbReference type="RefSeq" id="WP_145197419.1">
    <property type="nucleotide sequence ID" value="NZ_CP036434.1"/>
</dbReference>
<gene>
    <name evidence="2" type="ORF">Poly30_23870</name>
</gene>
<evidence type="ECO:0000313" key="2">
    <source>
        <dbReference type="EMBL" id="QDV06870.1"/>
    </source>
</evidence>
<keyword evidence="1" id="KW-0732">Signal</keyword>
<dbReference type="InterPro" id="IPR016024">
    <property type="entry name" value="ARM-type_fold"/>
</dbReference>
<feature type="signal peptide" evidence="1">
    <location>
        <begin position="1"/>
        <end position="30"/>
    </location>
</feature>
<accession>A0A518ERZ8</accession>
<dbReference type="InterPro" id="IPR011989">
    <property type="entry name" value="ARM-like"/>
</dbReference>
<dbReference type="AlphaFoldDB" id="A0A518ERZ8"/>
<keyword evidence="3" id="KW-1185">Reference proteome</keyword>
<sequence precursor="true">MRLFPRRSIPVRRLAHLMLACWLLTGSSLARTFQDAGEVAAAVAQLRSVLADGTSEQRRSAIEYLAAYGGSEALDLVADALGDPDPYVADEAQLQVTEFGADGALKLLLGRRGIGSRDRRVRLRAAEAIGRIYEPVDAETVLSRVRDKDVELAMTLLWSLERLIERDSITGKKERTIKSVRMRTGRGDNDRIRARAMQVLSLLDPYDGAISADNLRVDCGLETAACLMDTFQRLQPVGYLGALHRGLEHENPAVRLRAIDVLLRKLAIRPTLDAFVHRLENEPRAAIRRRLVEGLQLFTGEPLEDAPAEWRAYVSALPSAWSSGDAPRLPIPPQKVAGGMDVLTTLEPESDRLAILLDVSQSLWAGTSSELNLLDLITPEIERLLGRVDQSGTFYLLPFGDRPHPWSECPVEASAANVEAALAYLRTGLAARTSKSEGCNLHAAIEAALAHQDIDRIVVITGSSFYVGEHANVPLMVKLFEERTRFRPAIFDFVLLGVTEPGPASWAQLTSARGGTLFDVILK</sequence>
<organism evidence="2 3">
    <name type="scientific">Saltatorellus ferox</name>
    <dbReference type="NCBI Taxonomy" id="2528018"/>
    <lineage>
        <taxon>Bacteria</taxon>
        <taxon>Pseudomonadati</taxon>
        <taxon>Planctomycetota</taxon>
        <taxon>Planctomycetia</taxon>
        <taxon>Planctomycetia incertae sedis</taxon>
        <taxon>Saltatorellus</taxon>
    </lineage>
</organism>
<dbReference type="Proteomes" id="UP000320390">
    <property type="component" value="Chromosome"/>
</dbReference>
<dbReference type="Gene3D" id="1.25.10.10">
    <property type="entry name" value="Leucine-rich Repeat Variant"/>
    <property type="match status" value="1"/>
</dbReference>
<protein>
    <recommendedName>
        <fullName evidence="4">VWFA domain-containing protein</fullName>
    </recommendedName>
</protein>
<evidence type="ECO:0000256" key="1">
    <source>
        <dbReference type="SAM" id="SignalP"/>
    </source>
</evidence>
<dbReference type="SUPFAM" id="SSF48371">
    <property type="entry name" value="ARM repeat"/>
    <property type="match status" value="1"/>
</dbReference>